<feature type="region of interest" description="Disordered" evidence="1">
    <location>
        <begin position="151"/>
        <end position="191"/>
    </location>
</feature>
<dbReference type="Gene3D" id="3.10.450.40">
    <property type="match status" value="1"/>
</dbReference>
<dbReference type="InterPro" id="IPR016182">
    <property type="entry name" value="Cu_amine_oxidase_N-reg"/>
</dbReference>
<comment type="caution">
    <text evidence="2">The sequence shown here is derived from an EMBL/GenBank/DDBJ whole genome shotgun (WGS) entry which is preliminary data.</text>
</comment>
<reference evidence="2" key="1">
    <citation type="submission" date="2020-08" db="EMBL/GenBank/DDBJ databases">
        <title>Plant Genome Project.</title>
        <authorList>
            <person name="Zhang R.-G."/>
        </authorList>
    </citation>
    <scope>NUCLEOTIDE SEQUENCE</scope>
    <source>
        <strain evidence="2">WSP0</strain>
        <tissue evidence="2">Leaf</tissue>
    </source>
</reference>
<dbReference type="Proteomes" id="UP000823749">
    <property type="component" value="Chromosome 4"/>
</dbReference>
<dbReference type="GO" id="GO:0009308">
    <property type="term" value="P:amine metabolic process"/>
    <property type="evidence" value="ECO:0007669"/>
    <property type="project" value="InterPro"/>
</dbReference>
<dbReference type="SUPFAM" id="SSF54416">
    <property type="entry name" value="Amine oxidase N-terminal region"/>
    <property type="match status" value="1"/>
</dbReference>
<proteinExistence type="predicted"/>
<dbReference type="AlphaFoldDB" id="A0AAV6KJY4"/>
<dbReference type="GO" id="GO:0005507">
    <property type="term" value="F:copper ion binding"/>
    <property type="evidence" value="ECO:0007669"/>
    <property type="project" value="InterPro"/>
</dbReference>
<dbReference type="EMBL" id="JACTNZ010000004">
    <property type="protein sequence ID" value="KAG5552811.1"/>
    <property type="molecule type" value="Genomic_DNA"/>
</dbReference>
<sequence>MVDEWWRCGWWQQRKSGGVGNDNWGRDVKYFRLPVMLRAQTRHPLDPLTAAEISVAVATVRAAGATLEVRDTREWKWQKRPNRREGNMVNNIYMVKGIQLIFSRNVKQYFVDILFGGLVHVNDIHQADACKATPAKFCGSKEVVPLHFRKVENRRQGEMAQQRQRATTKGKENEQPSGSNGKEKNKAIVNNLPPTWPKATIFKNLKLNFMDMRALGAMLEEIETDIICLEALDKVEQQFTEQEEKQGKKPRRKVAKRRLEFDEL</sequence>
<gene>
    <name evidence="2" type="ORF">RHGRI_010798</name>
</gene>
<evidence type="ECO:0000313" key="2">
    <source>
        <dbReference type="EMBL" id="KAG5552811.1"/>
    </source>
</evidence>
<dbReference type="GO" id="GO:0008131">
    <property type="term" value="F:primary methylamine oxidase activity"/>
    <property type="evidence" value="ECO:0007669"/>
    <property type="project" value="InterPro"/>
</dbReference>
<keyword evidence="3" id="KW-1185">Reference proteome</keyword>
<evidence type="ECO:0000313" key="3">
    <source>
        <dbReference type="Proteomes" id="UP000823749"/>
    </source>
</evidence>
<name>A0AAV6KJY4_9ERIC</name>
<accession>A0AAV6KJY4</accession>
<organism evidence="2 3">
    <name type="scientific">Rhododendron griersonianum</name>
    <dbReference type="NCBI Taxonomy" id="479676"/>
    <lineage>
        <taxon>Eukaryota</taxon>
        <taxon>Viridiplantae</taxon>
        <taxon>Streptophyta</taxon>
        <taxon>Embryophyta</taxon>
        <taxon>Tracheophyta</taxon>
        <taxon>Spermatophyta</taxon>
        <taxon>Magnoliopsida</taxon>
        <taxon>eudicotyledons</taxon>
        <taxon>Gunneridae</taxon>
        <taxon>Pentapetalae</taxon>
        <taxon>asterids</taxon>
        <taxon>Ericales</taxon>
        <taxon>Ericaceae</taxon>
        <taxon>Ericoideae</taxon>
        <taxon>Rhodoreae</taxon>
        <taxon>Rhododendron</taxon>
    </lineage>
</organism>
<evidence type="ECO:0000256" key="1">
    <source>
        <dbReference type="SAM" id="MobiDB-lite"/>
    </source>
</evidence>
<dbReference type="GO" id="GO:0048038">
    <property type="term" value="F:quinone binding"/>
    <property type="evidence" value="ECO:0007669"/>
    <property type="project" value="InterPro"/>
</dbReference>
<feature type="region of interest" description="Disordered" evidence="1">
    <location>
        <begin position="240"/>
        <end position="264"/>
    </location>
</feature>
<protein>
    <submittedName>
        <fullName evidence="2">Uncharacterized protein</fullName>
    </submittedName>
</protein>